<reference evidence="2 3" key="1">
    <citation type="submission" date="2024-07" db="EMBL/GenBank/DDBJ databases">
        <authorList>
            <person name="Ren Q."/>
        </authorList>
    </citation>
    <scope>NUCLEOTIDE SEQUENCE [LARGE SCALE GENOMIC DNA]</scope>
    <source>
        <strain evidence="2 3">REN37</strain>
    </source>
</reference>
<feature type="transmembrane region" description="Helical" evidence="1">
    <location>
        <begin position="133"/>
        <end position="152"/>
    </location>
</feature>
<feature type="transmembrane region" description="Helical" evidence="1">
    <location>
        <begin position="96"/>
        <end position="121"/>
    </location>
</feature>
<name>A0ABV4AJI3_9GAMM</name>
<keyword evidence="1" id="KW-1133">Transmembrane helix</keyword>
<sequence>MLMQRFRESWFFWRHNLRTLLWVTLPFALAEALVLGLSGPLLSVDGEQVQFNQLSMVLSLLLLPLADAALISQLAALQAGRARPVVDCLTVALRKLLPLAGAYVLMVMPPILVLSIGLSLVPTSVGMPLGLMITFWWYCRVSIAPFIVVLEGTLPLTAVQQAWRRTAPVQGELVLALMLSQLVVKGASAGLMAMADGVFGQTLPAYLLASVPSALLAALVTIVLFRFYGLLPREPEPS</sequence>
<accession>A0ABV4AJI3</accession>
<evidence type="ECO:0000256" key="1">
    <source>
        <dbReference type="SAM" id="Phobius"/>
    </source>
</evidence>
<organism evidence="2 3">
    <name type="scientific">Isoalcanivorax beigongshangi</name>
    <dbReference type="NCBI Taxonomy" id="3238810"/>
    <lineage>
        <taxon>Bacteria</taxon>
        <taxon>Pseudomonadati</taxon>
        <taxon>Pseudomonadota</taxon>
        <taxon>Gammaproteobacteria</taxon>
        <taxon>Oceanospirillales</taxon>
        <taxon>Alcanivoracaceae</taxon>
        <taxon>Isoalcanivorax</taxon>
    </lineage>
</organism>
<comment type="caution">
    <text evidence="2">The sequence shown here is derived from an EMBL/GenBank/DDBJ whole genome shotgun (WGS) entry which is preliminary data.</text>
</comment>
<keyword evidence="3" id="KW-1185">Reference proteome</keyword>
<dbReference type="EMBL" id="JBGCUO010000002">
    <property type="protein sequence ID" value="MEY1662884.1"/>
    <property type="molecule type" value="Genomic_DNA"/>
</dbReference>
<keyword evidence="1" id="KW-0472">Membrane</keyword>
<feature type="transmembrane region" description="Helical" evidence="1">
    <location>
        <begin position="205"/>
        <end position="228"/>
    </location>
</feature>
<feature type="transmembrane region" description="Helical" evidence="1">
    <location>
        <begin position="173"/>
        <end position="193"/>
    </location>
</feature>
<dbReference type="RefSeq" id="WP_369456155.1">
    <property type="nucleotide sequence ID" value="NZ_JBGCUO010000002.1"/>
</dbReference>
<proteinExistence type="predicted"/>
<keyword evidence="1" id="KW-0812">Transmembrane</keyword>
<evidence type="ECO:0000313" key="3">
    <source>
        <dbReference type="Proteomes" id="UP001562065"/>
    </source>
</evidence>
<gene>
    <name evidence="2" type="ORF">AB5I84_12050</name>
</gene>
<dbReference type="Proteomes" id="UP001562065">
    <property type="component" value="Unassembled WGS sequence"/>
</dbReference>
<protein>
    <submittedName>
        <fullName evidence="2">Uncharacterized protein</fullName>
    </submittedName>
</protein>
<feature type="transmembrane region" description="Helical" evidence="1">
    <location>
        <begin position="56"/>
        <end position="76"/>
    </location>
</feature>
<evidence type="ECO:0000313" key="2">
    <source>
        <dbReference type="EMBL" id="MEY1662884.1"/>
    </source>
</evidence>